<gene>
    <name evidence="6" type="primary">101895580</name>
</gene>
<dbReference type="Pfam" id="PF04003">
    <property type="entry name" value="Utp12"/>
    <property type="match status" value="1"/>
</dbReference>
<evidence type="ECO:0000256" key="3">
    <source>
        <dbReference type="ARBA" id="ARBA00038335"/>
    </source>
</evidence>
<dbReference type="PANTHER" id="PTHR44267:SF1">
    <property type="entry name" value="WD REPEAT-CONTAINING PROTEIN 43"/>
    <property type="match status" value="1"/>
</dbReference>
<evidence type="ECO:0000259" key="5">
    <source>
        <dbReference type="Pfam" id="PF04003"/>
    </source>
</evidence>
<evidence type="ECO:0000313" key="6">
    <source>
        <dbReference type="EnsemblMetazoa" id="MDOA011105-PA"/>
    </source>
</evidence>
<dbReference type="KEGG" id="mde:101895580"/>
<dbReference type="InterPro" id="IPR015943">
    <property type="entry name" value="WD40/YVTN_repeat-like_dom_sf"/>
</dbReference>
<dbReference type="InterPro" id="IPR052414">
    <property type="entry name" value="U3_snoRNA-assoc_WDR"/>
</dbReference>
<feature type="region of interest" description="Disordered" evidence="4">
    <location>
        <begin position="569"/>
        <end position="619"/>
    </location>
</feature>
<reference evidence="6" key="1">
    <citation type="submission" date="2020-05" db="UniProtKB">
        <authorList>
            <consortium name="EnsemblMetazoa"/>
        </authorList>
    </citation>
    <scope>IDENTIFICATION</scope>
    <source>
        <strain evidence="6">Aabys</strain>
    </source>
</reference>
<accession>A0A1I8N3C4</accession>
<dbReference type="VEuPathDB" id="VectorBase:MDOMA2_002325"/>
<dbReference type="InterPro" id="IPR007148">
    <property type="entry name" value="SSU_processome_Utp12"/>
</dbReference>
<dbReference type="PANTHER" id="PTHR44267">
    <property type="entry name" value="WD REPEAT-CONTAINING PROTEIN 43"/>
    <property type="match status" value="1"/>
</dbReference>
<dbReference type="OrthoDB" id="30195at2759"/>
<dbReference type="InterPro" id="IPR001680">
    <property type="entry name" value="WD40_rpt"/>
</dbReference>
<comment type="similarity">
    <text evidence="3">Belongs to the UTP5 family.</text>
</comment>
<protein>
    <recommendedName>
        <fullName evidence="5">Small-subunit processome Utp12 domain-containing protein</fullName>
    </recommendedName>
</protein>
<feature type="compositionally biased region" description="Acidic residues" evidence="4">
    <location>
        <begin position="606"/>
        <end position="619"/>
    </location>
</feature>
<dbReference type="STRING" id="7370.A0A1I8N3C4"/>
<feature type="domain" description="Small-subunit processome Utp12" evidence="5">
    <location>
        <begin position="441"/>
        <end position="545"/>
    </location>
</feature>
<proteinExistence type="inferred from homology"/>
<dbReference type="EnsemblMetazoa" id="MDOA011105-RA">
    <property type="protein sequence ID" value="MDOA011105-PA"/>
    <property type="gene ID" value="MDOA011105"/>
</dbReference>
<keyword evidence="2" id="KW-0539">Nucleus</keyword>
<dbReference type="Gene3D" id="2.130.10.10">
    <property type="entry name" value="YVTN repeat-like/Quinoprotein amine dehydrogenase"/>
    <property type="match status" value="2"/>
</dbReference>
<dbReference type="RefSeq" id="XP_005191766.3">
    <property type="nucleotide sequence ID" value="XM_005191709.4"/>
</dbReference>
<dbReference type="GO" id="GO:0000462">
    <property type="term" value="P:maturation of SSU-rRNA from tricistronic rRNA transcript (SSU-rRNA, 5.8S rRNA, LSU-rRNA)"/>
    <property type="evidence" value="ECO:0007669"/>
    <property type="project" value="TreeGrafter"/>
</dbReference>
<dbReference type="SUPFAM" id="SSF50978">
    <property type="entry name" value="WD40 repeat-like"/>
    <property type="match status" value="1"/>
</dbReference>
<organism evidence="6">
    <name type="scientific">Musca domestica</name>
    <name type="common">House fly</name>
    <dbReference type="NCBI Taxonomy" id="7370"/>
    <lineage>
        <taxon>Eukaryota</taxon>
        <taxon>Metazoa</taxon>
        <taxon>Ecdysozoa</taxon>
        <taxon>Arthropoda</taxon>
        <taxon>Hexapoda</taxon>
        <taxon>Insecta</taxon>
        <taxon>Pterygota</taxon>
        <taxon>Neoptera</taxon>
        <taxon>Endopterygota</taxon>
        <taxon>Diptera</taxon>
        <taxon>Brachycera</taxon>
        <taxon>Muscomorpha</taxon>
        <taxon>Muscoidea</taxon>
        <taxon>Muscidae</taxon>
        <taxon>Musca</taxon>
    </lineage>
</organism>
<dbReference type="AlphaFoldDB" id="A0A1I8N3C4"/>
<dbReference type="Pfam" id="PF00400">
    <property type="entry name" value="WD40"/>
    <property type="match status" value="2"/>
</dbReference>
<name>A0A1I8N3C4_MUSDO</name>
<feature type="compositionally biased region" description="Acidic residues" evidence="4">
    <location>
        <begin position="588"/>
        <end position="598"/>
    </location>
</feature>
<sequence length="619" mass="68992">MAFGEHVLGFSPDGKLFALINEQGVLRIWDTDTNELKQEYTPNLHLSGPCSALVWISVSLPGSVVKDKKGKKARKSSESSESLYIALGTSKGHVSLYSYAEAKIERSLKGEGHNGKITSIIRDTEGHLYTCGEDCQVIVWSLAEEKQIRSWNVGPEKPFSISLMPTSNSLVVGSRTLKVYSTEKEELVQTFTGHTSEINHMAQFVSNDGGEYVLTTSRMERIICLWKIGKKGRNKPAACTLLMEDIAHSLTCHIDDENTLRVSSVTRSGVIHLYVLDIDGIKADKPLKPKVTISIASDSATVIEPISAVAASLQHANRQGELLFAYGDKHFVVFEQLKPSFAEKMQVLIRTDPRKHVKQQLLGKRNEIGSEKTLKMITPIIDAKDVDYKSSISVTKKKLKSLDMPMEARLQNLNLNVGDGKVIPQAQSKVQLLVQSLHSKDETLLRSVLCTKDMKTIELTLQKLPVQYVGTLVNELTLLMQQRHTNVEYAMNWLKVLAQTHSSQLMALGAEDLLNKFGPCIGIIEHRANCLKELSKLNGRLQLLVSQIKRNSEMDQDNLKSDNLLVFEDNDDSSTSDLDDAINKSSSDDEWEEGEDEDQKNGGDSMDQDDDDEDDDMEM</sequence>
<dbReference type="InterPro" id="IPR036322">
    <property type="entry name" value="WD40_repeat_dom_sf"/>
</dbReference>
<evidence type="ECO:0000256" key="4">
    <source>
        <dbReference type="SAM" id="MobiDB-lite"/>
    </source>
</evidence>
<feature type="compositionally biased region" description="Acidic residues" evidence="4">
    <location>
        <begin position="569"/>
        <end position="580"/>
    </location>
</feature>
<dbReference type="SMART" id="SM00320">
    <property type="entry name" value="WD40"/>
    <property type="match status" value="3"/>
</dbReference>
<dbReference type="VEuPathDB" id="VectorBase:MDOA011105"/>
<dbReference type="eggNOG" id="KOG4547">
    <property type="taxonomic scope" value="Eukaryota"/>
</dbReference>
<dbReference type="GO" id="GO:0005730">
    <property type="term" value="C:nucleolus"/>
    <property type="evidence" value="ECO:0007669"/>
    <property type="project" value="TreeGrafter"/>
</dbReference>
<evidence type="ECO:0000256" key="2">
    <source>
        <dbReference type="ARBA" id="ARBA00023242"/>
    </source>
</evidence>
<comment type="subcellular location">
    <subcellularLocation>
        <location evidence="1">Nucleus</location>
    </subcellularLocation>
</comment>
<evidence type="ECO:0000256" key="1">
    <source>
        <dbReference type="ARBA" id="ARBA00004123"/>
    </source>
</evidence>